<evidence type="ECO:0000313" key="2">
    <source>
        <dbReference type="EMBL" id="MQT17232.1"/>
    </source>
</evidence>
<gene>
    <name evidence="2" type="ORF">F3168_08140</name>
</gene>
<evidence type="ECO:0000259" key="1">
    <source>
        <dbReference type="Pfam" id="PF00535"/>
    </source>
</evidence>
<evidence type="ECO:0000313" key="3">
    <source>
        <dbReference type="Proteomes" id="UP000481327"/>
    </source>
</evidence>
<dbReference type="Pfam" id="PF00535">
    <property type="entry name" value="Glycos_transf_2"/>
    <property type="match status" value="1"/>
</dbReference>
<dbReference type="PANTHER" id="PTHR22916:SF3">
    <property type="entry name" value="UDP-GLCNAC:BETAGAL BETA-1,3-N-ACETYLGLUCOSAMINYLTRANSFERASE-LIKE PROTEIN 1"/>
    <property type="match status" value="1"/>
</dbReference>
<keyword evidence="3" id="KW-1185">Reference proteome</keyword>
<dbReference type="SUPFAM" id="SSF53448">
    <property type="entry name" value="Nucleotide-diphospho-sugar transferases"/>
    <property type="match status" value="1"/>
</dbReference>
<keyword evidence="2" id="KW-0808">Transferase</keyword>
<dbReference type="Gene3D" id="3.90.550.10">
    <property type="entry name" value="Spore Coat Polysaccharide Biosynthesis Protein SpsA, Chain A"/>
    <property type="match status" value="1"/>
</dbReference>
<dbReference type="PANTHER" id="PTHR22916">
    <property type="entry name" value="GLYCOSYLTRANSFERASE"/>
    <property type="match status" value="1"/>
</dbReference>
<comment type="caution">
    <text evidence="2">The sequence shown here is derived from an EMBL/GenBank/DDBJ whole genome shotgun (WGS) entry which is preliminary data.</text>
</comment>
<dbReference type="InterPro" id="IPR001173">
    <property type="entry name" value="Glyco_trans_2-like"/>
</dbReference>
<proteinExistence type="predicted"/>
<name>A0A7C9GP32_9SPHN</name>
<reference evidence="2 3" key="1">
    <citation type="submission" date="2019-09" db="EMBL/GenBank/DDBJ databases">
        <title>Polymorphobacter sp. isolated from a lake in China.</title>
        <authorList>
            <person name="Liu Z."/>
        </authorList>
    </citation>
    <scope>NUCLEOTIDE SEQUENCE [LARGE SCALE GENOMIC DNA]</scope>
    <source>
        <strain evidence="2 3">D40P</strain>
    </source>
</reference>
<dbReference type="Proteomes" id="UP000481327">
    <property type="component" value="Unassembled WGS sequence"/>
</dbReference>
<accession>A0A7C9GP32</accession>
<protein>
    <submittedName>
        <fullName evidence="2">Glycosyltransferase</fullName>
    </submittedName>
</protein>
<dbReference type="EMBL" id="WIOL01000002">
    <property type="protein sequence ID" value="MQT17232.1"/>
    <property type="molecule type" value="Genomic_DNA"/>
</dbReference>
<dbReference type="OrthoDB" id="6383742at2"/>
<dbReference type="InterPro" id="IPR029044">
    <property type="entry name" value="Nucleotide-diphossugar_trans"/>
</dbReference>
<dbReference type="GO" id="GO:0016758">
    <property type="term" value="F:hexosyltransferase activity"/>
    <property type="evidence" value="ECO:0007669"/>
    <property type="project" value="UniProtKB-ARBA"/>
</dbReference>
<dbReference type="AlphaFoldDB" id="A0A7C9GP32"/>
<organism evidence="2 3">
    <name type="scientific">Sandarakinorhabdus fusca</name>
    <dbReference type="NCBI Taxonomy" id="1439888"/>
    <lineage>
        <taxon>Bacteria</taxon>
        <taxon>Pseudomonadati</taxon>
        <taxon>Pseudomonadota</taxon>
        <taxon>Alphaproteobacteria</taxon>
        <taxon>Sphingomonadales</taxon>
        <taxon>Sphingosinicellaceae</taxon>
        <taxon>Sandarakinorhabdus</taxon>
    </lineage>
</organism>
<feature type="domain" description="Glycosyltransferase 2-like" evidence="1">
    <location>
        <begin position="9"/>
        <end position="138"/>
    </location>
</feature>
<sequence length="331" mass="36326">MGGILKLAVVIPFYQRQPGLLGTAVASIAAQRLRDDVTITVIIVDDGSPVSAASEALPDLPGAGGVRIIARSNGGVASARNAGLDAVAADTDYVAFLDSDDRWLPDHLQNGVDLLRQGASFYFDNGYDTQGRDRFTRTPFIRDHMGYAPEQPPCGRVFEGRRLFAALVTECVPHTSQVIYDFQALGHHRFDESLRIAGEDHLFWLTLTRSAALVGYHTGLMGARGFGISINRDAFGWDKPESLERLVDEIGLYTKIRRNFASTADQRAAIDAKLAQDHDHFVFLALRNCTRNPGAVARAVGRASRIDAALWRRAPASLLRLRTHRASFRTV</sequence>
<dbReference type="CDD" id="cd00761">
    <property type="entry name" value="Glyco_tranf_GTA_type"/>
    <property type="match status" value="1"/>
</dbReference>